<feature type="region of interest" description="Disordered" evidence="7">
    <location>
        <begin position="383"/>
        <end position="414"/>
    </location>
</feature>
<dbReference type="InterPro" id="IPR036955">
    <property type="entry name" value="AP2/ERF_dom_sf"/>
</dbReference>
<dbReference type="PANTHER" id="PTHR32467">
    <property type="entry name" value="AP2-LIKE ETHYLENE-RESPONSIVE TRANSCRIPTION FACTOR"/>
    <property type="match status" value="1"/>
</dbReference>
<dbReference type="GO" id="GO:0003700">
    <property type="term" value="F:DNA-binding transcription factor activity"/>
    <property type="evidence" value="ECO:0007669"/>
    <property type="project" value="InterPro"/>
</dbReference>
<evidence type="ECO:0000256" key="6">
    <source>
        <dbReference type="ARBA" id="ARBA00023242"/>
    </source>
</evidence>
<evidence type="ECO:0000256" key="4">
    <source>
        <dbReference type="ARBA" id="ARBA00023125"/>
    </source>
</evidence>
<dbReference type="AlphaFoldDB" id="Q76H96"/>
<sequence>MQAEEVPSPWIDSQSYEAQPRSLQMQQEHHDLCEFVQESQQMPFQVQLDPNSNDTMFADCSLQLPPGSGMVGLSALKTWLRQNPSNADHHKVVPSGSGSPGKSNLGGGLGDFQSLTLSMSPGSQNSSAIISQPTIIDQCTPVETKKRGAGKAGTKEPVPRKSIDTFGQRTSQYRGVTRHRWTGRYEAHLWDNSCRKEGQTRKGRQVYLGGYDKEEKAARAYDLAALKYWGPSTHINFPLETYEKEIEEMKNMTRQEYVANLRRKSSGFSRGASVYRGVTRHHQHGRWQARIGRVAGNKDLYLGTFSTQEEAAEAYDIAAIKFRGISAVTNFDISKYDVQRICSSSTLIAGDLAKRNKEIEQSSEPSGDSPLQIEAAAPLQIEAAHNSQSRSHNDNAKDGNNSTSNDSHHNNNVVGSMSDKIAQDWQLMDSNSEQDQHKVFNNWVVENEDRKPDQSFIESLQLGPHSHSAVLHDLIGLDSSTAADSDQSNNEETSRLLTDISGGNNSLLTMSNASNTGPVESPVNSASENEEGHHRKIPVYDNMMPAGEFPQALFFSSPQQASKLVKYENGSTTLSPWMIPPNTVPPLQSRPNLSVGHLPMFALWNE</sequence>
<feature type="compositionally biased region" description="Polar residues" evidence="7">
    <location>
        <begin position="481"/>
        <end position="491"/>
    </location>
</feature>
<keyword evidence="2" id="KW-0677">Repeat</keyword>
<dbReference type="EMBL" id="AB101585">
    <property type="protein sequence ID" value="BAD16602.1"/>
    <property type="molecule type" value="mRNA"/>
</dbReference>
<dbReference type="SMART" id="SM00380">
    <property type="entry name" value="AP2"/>
    <property type="match status" value="2"/>
</dbReference>
<feature type="compositionally biased region" description="Low complexity" evidence="7">
    <location>
        <begin position="93"/>
        <end position="103"/>
    </location>
</feature>
<evidence type="ECO:0000256" key="1">
    <source>
        <dbReference type="ARBA" id="ARBA00004123"/>
    </source>
</evidence>
<dbReference type="Pfam" id="PF00847">
    <property type="entry name" value="AP2"/>
    <property type="match status" value="2"/>
</dbReference>
<comment type="subcellular location">
    <subcellularLocation>
        <location evidence="1">Nucleus</location>
    </subcellularLocation>
</comment>
<protein>
    <submittedName>
        <fullName evidence="9">AINTEGUMENTA-like protein</fullName>
    </submittedName>
</protein>
<evidence type="ECO:0000259" key="8">
    <source>
        <dbReference type="PROSITE" id="PS51032"/>
    </source>
</evidence>
<evidence type="ECO:0000313" key="9">
    <source>
        <dbReference type="EMBL" id="BAD16602.1"/>
    </source>
</evidence>
<dbReference type="FunFam" id="3.30.730.10:FF:000002">
    <property type="entry name" value="AP2-like ethylene-responsive transcription factor"/>
    <property type="match status" value="1"/>
</dbReference>
<dbReference type="PROSITE" id="PS51032">
    <property type="entry name" value="AP2_ERF"/>
    <property type="match status" value="2"/>
</dbReference>
<feature type="region of interest" description="Disordered" evidence="7">
    <location>
        <begin position="481"/>
        <end position="503"/>
    </location>
</feature>
<evidence type="ECO:0000256" key="7">
    <source>
        <dbReference type="SAM" id="MobiDB-lite"/>
    </source>
</evidence>
<dbReference type="PRINTS" id="PR00367">
    <property type="entry name" value="ETHRSPELEMNT"/>
</dbReference>
<dbReference type="GO" id="GO:0005634">
    <property type="term" value="C:nucleus"/>
    <property type="evidence" value="ECO:0007669"/>
    <property type="project" value="UniProtKB-SubCell"/>
</dbReference>
<dbReference type="FunFam" id="3.30.730.10:FF:000003">
    <property type="entry name" value="AP2-like ethylene-responsive transcription factor ANT"/>
    <property type="match status" value="1"/>
</dbReference>
<dbReference type="GO" id="GO:0003677">
    <property type="term" value="F:DNA binding"/>
    <property type="evidence" value="ECO:0007669"/>
    <property type="project" value="UniProtKB-KW"/>
</dbReference>
<dbReference type="CDD" id="cd00018">
    <property type="entry name" value="AP2"/>
    <property type="match status" value="2"/>
</dbReference>
<gene>
    <name evidence="9" type="primary">PtANTL1</name>
</gene>
<keyword evidence="3" id="KW-0805">Transcription regulation</keyword>
<keyword evidence="6" id="KW-0539">Nucleus</keyword>
<feature type="compositionally biased region" description="Low complexity" evidence="7">
    <location>
        <begin position="398"/>
        <end position="414"/>
    </location>
</feature>
<dbReference type="InterPro" id="IPR016177">
    <property type="entry name" value="DNA-bd_dom_sf"/>
</dbReference>
<reference evidence="9" key="1">
    <citation type="journal article" date="2004" name="Dev. Genes Evol.">
        <title>Analysis of gymnosperm two-AP2-domain-containing genes.</title>
        <authorList>
            <person name="Shigyo M."/>
            <person name="Ito M."/>
        </authorList>
    </citation>
    <scope>NUCLEOTIDE SEQUENCE</scope>
</reference>
<dbReference type="InterPro" id="IPR001471">
    <property type="entry name" value="AP2/ERF_dom"/>
</dbReference>
<dbReference type="SUPFAM" id="SSF54171">
    <property type="entry name" value="DNA-binding domain"/>
    <property type="match status" value="2"/>
</dbReference>
<feature type="region of interest" description="Disordered" evidence="7">
    <location>
        <begin position="85"/>
        <end position="128"/>
    </location>
</feature>
<feature type="compositionally biased region" description="Polar residues" evidence="7">
    <location>
        <begin position="11"/>
        <end position="23"/>
    </location>
</feature>
<keyword evidence="4" id="KW-0238">DNA-binding</keyword>
<dbReference type="PANTHER" id="PTHR32467:SF90">
    <property type="entry name" value="AP2-LIKE ETHYLENE-RESPONSIVE TRANSCRIPTION FACTOR AIL1"/>
    <property type="match status" value="1"/>
</dbReference>
<name>Q76H96_PINTH</name>
<evidence type="ECO:0000256" key="2">
    <source>
        <dbReference type="ARBA" id="ARBA00022737"/>
    </source>
</evidence>
<dbReference type="Gene3D" id="3.30.730.10">
    <property type="entry name" value="AP2/ERF domain"/>
    <property type="match status" value="2"/>
</dbReference>
<keyword evidence="5" id="KW-0804">Transcription</keyword>
<organism evidence="9">
    <name type="scientific">Pinus thunbergii</name>
    <name type="common">Japanese black pine</name>
    <name type="synonym">Pinus thunbergiana</name>
    <dbReference type="NCBI Taxonomy" id="3350"/>
    <lineage>
        <taxon>Eukaryota</taxon>
        <taxon>Viridiplantae</taxon>
        <taxon>Streptophyta</taxon>
        <taxon>Embryophyta</taxon>
        <taxon>Tracheophyta</taxon>
        <taxon>Spermatophyta</taxon>
        <taxon>Pinopsida</taxon>
        <taxon>Pinidae</taxon>
        <taxon>Conifers I</taxon>
        <taxon>Pinales</taxon>
        <taxon>Pinaceae</taxon>
        <taxon>Pinus</taxon>
        <taxon>Pinus subgen. Pinus</taxon>
    </lineage>
</organism>
<feature type="domain" description="AP2/ERF" evidence="8">
    <location>
        <begin position="274"/>
        <end position="332"/>
    </location>
</feature>
<feature type="domain" description="AP2/ERF" evidence="8">
    <location>
        <begin position="172"/>
        <end position="238"/>
    </location>
</feature>
<proteinExistence type="evidence at transcript level"/>
<evidence type="ECO:0000256" key="5">
    <source>
        <dbReference type="ARBA" id="ARBA00023163"/>
    </source>
</evidence>
<feature type="region of interest" description="Disordered" evidence="7">
    <location>
        <begin position="1"/>
        <end position="23"/>
    </location>
</feature>
<evidence type="ECO:0000256" key="3">
    <source>
        <dbReference type="ARBA" id="ARBA00023015"/>
    </source>
</evidence>
<accession>Q76H96</accession>
<feature type="compositionally biased region" description="Polar residues" evidence="7">
    <location>
        <begin position="113"/>
        <end position="128"/>
    </location>
</feature>